<dbReference type="Gene3D" id="3.40.630.190">
    <property type="entry name" value="LCP protein"/>
    <property type="match status" value="1"/>
</dbReference>
<dbReference type="RefSeq" id="WP_239160394.1">
    <property type="nucleotide sequence ID" value="NZ_BOPH01000062.1"/>
</dbReference>
<comment type="caution">
    <text evidence="4">The sequence shown here is derived from an EMBL/GenBank/DDBJ whole genome shotgun (WGS) entry which is preliminary data.</text>
</comment>
<dbReference type="InterPro" id="IPR050922">
    <property type="entry name" value="LytR/CpsA/Psr_CW_biosynth"/>
</dbReference>
<evidence type="ECO:0000256" key="2">
    <source>
        <dbReference type="SAM" id="Phobius"/>
    </source>
</evidence>
<feature type="domain" description="Cell envelope-related transcriptional attenuator" evidence="3">
    <location>
        <begin position="103"/>
        <end position="299"/>
    </location>
</feature>
<keyword evidence="2" id="KW-0472">Membrane</keyword>
<keyword evidence="2" id="KW-1133">Transmembrane helix</keyword>
<dbReference type="InterPro" id="IPR004474">
    <property type="entry name" value="LytR_CpsA_psr"/>
</dbReference>
<name>A0A8J3ZWS0_9ACTN</name>
<protein>
    <recommendedName>
        <fullName evidence="3">Cell envelope-related transcriptional attenuator domain-containing protein</fullName>
    </recommendedName>
</protein>
<evidence type="ECO:0000313" key="4">
    <source>
        <dbReference type="EMBL" id="GIJ69563.1"/>
    </source>
</evidence>
<accession>A0A8J3ZWS0</accession>
<sequence length="397" mass="43050">MSAGTRQARAGAGQAPARRRDPLWAKAFVLFGALLMVAAGGAIVAKNALFNYATRSVSEENLLGSAGSANLQRGHVDITGAKNILLVGTDQRPWEPEGKDLVRADSIIVLHIPADHASAYLVSIPRDTWVEVPAFDNGVRKIGRQYDKINGAFGLGGQGLTGAQARAKSIQLLALTIKEHWQIEFDAAAIVDFNGFKDVVNVLGGVDMYVDQDVTSVHIGFTASGEQKVPFKQYNCNGGATCLQAIPGVTPKKYTVGYQHLEPWEALDYVRQRETLPNSDYDRQRHQQQFLKALFTKMLSKDVLTNPLQFNKVVGVVGKAMTIDSGGIDLEDWAFAMKNIGGDDLVTLKTNNGTFNASPDNRGAEALDELTVELLTSIRENRVEEFVAAHPDLATAS</sequence>
<reference evidence="4" key="1">
    <citation type="submission" date="2021-01" db="EMBL/GenBank/DDBJ databases">
        <title>Whole genome shotgun sequence of Virgisporangium ochraceum NBRC 16418.</title>
        <authorList>
            <person name="Komaki H."/>
            <person name="Tamura T."/>
        </authorList>
    </citation>
    <scope>NUCLEOTIDE SEQUENCE</scope>
    <source>
        <strain evidence="4">NBRC 16418</strain>
    </source>
</reference>
<dbReference type="AlphaFoldDB" id="A0A8J3ZWS0"/>
<feature type="transmembrane region" description="Helical" evidence="2">
    <location>
        <begin position="23"/>
        <end position="45"/>
    </location>
</feature>
<dbReference type="PANTHER" id="PTHR33392">
    <property type="entry name" value="POLYISOPRENYL-TEICHOIC ACID--PEPTIDOGLYCAN TEICHOIC ACID TRANSFERASE TAGU"/>
    <property type="match status" value="1"/>
</dbReference>
<dbReference type="EMBL" id="BOPH01000062">
    <property type="protein sequence ID" value="GIJ69563.1"/>
    <property type="molecule type" value="Genomic_DNA"/>
</dbReference>
<evidence type="ECO:0000256" key="1">
    <source>
        <dbReference type="ARBA" id="ARBA00006068"/>
    </source>
</evidence>
<dbReference type="PANTHER" id="PTHR33392:SF6">
    <property type="entry name" value="POLYISOPRENYL-TEICHOIC ACID--PEPTIDOGLYCAN TEICHOIC ACID TRANSFERASE TAGU"/>
    <property type="match status" value="1"/>
</dbReference>
<keyword evidence="5" id="KW-1185">Reference proteome</keyword>
<dbReference type="Pfam" id="PF03816">
    <property type="entry name" value="LytR_cpsA_psr"/>
    <property type="match status" value="1"/>
</dbReference>
<comment type="similarity">
    <text evidence="1">Belongs to the LytR/CpsA/Psr (LCP) family.</text>
</comment>
<organism evidence="4 5">
    <name type="scientific">Virgisporangium ochraceum</name>
    <dbReference type="NCBI Taxonomy" id="65505"/>
    <lineage>
        <taxon>Bacteria</taxon>
        <taxon>Bacillati</taxon>
        <taxon>Actinomycetota</taxon>
        <taxon>Actinomycetes</taxon>
        <taxon>Micromonosporales</taxon>
        <taxon>Micromonosporaceae</taxon>
        <taxon>Virgisporangium</taxon>
    </lineage>
</organism>
<dbReference type="Proteomes" id="UP000635606">
    <property type="component" value="Unassembled WGS sequence"/>
</dbReference>
<keyword evidence="2" id="KW-0812">Transmembrane</keyword>
<gene>
    <name evidence="4" type="ORF">Voc01_044800</name>
</gene>
<evidence type="ECO:0000259" key="3">
    <source>
        <dbReference type="Pfam" id="PF03816"/>
    </source>
</evidence>
<evidence type="ECO:0000313" key="5">
    <source>
        <dbReference type="Proteomes" id="UP000635606"/>
    </source>
</evidence>
<proteinExistence type="inferred from homology"/>